<feature type="compositionally biased region" description="Gly residues" evidence="1">
    <location>
        <begin position="90"/>
        <end position="101"/>
    </location>
</feature>
<feature type="compositionally biased region" description="Polar residues" evidence="1">
    <location>
        <begin position="656"/>
        <end position="678"/>
    </location>
</feature>
<feature type="region of interest" description="Disordered" evidence="1">
    <location>
        <begin position="584"/>
        <end position="706"/>
    </location>
</feature>
<protein>
    <submittedName>
        <fullName evidence="2">Uncharacterized protein</fullName>
    </submittedName>
</protein>
<dbReference type="GeneID" id="20528806"/>
<organism evidence="2">
    <name type="scientific">Fonticula alba</name>
    <name type="common">Slime mold</name>
    <dbReference type="NCBI Taxonomy" id="691883"/>
    <lineage>
        <taxon>Eukaryota</taxon>
        <taxon>Rotosphaerida</taxon>
        <taxon>Fonticulaceae</taxon>
        <taxon>Fonticula</taxon>
    </lineage>
</organism>
<evidence type="ECO:0000313" key="2">
    <source>
        <dbReference type="EMBL" id="KCV69672.1"/>
    </source>
</evidence>
<accession>A0A058Z819</accession>
<sequence>MQDDFTSPSAPSTARASMLRAHGIHHHHHHHHGPASPSGDGYLSTSGGHHSLSRGGPADPLASLLDEETDLTQTPPPMPPSPPSTPASGPGPGLGIGGPGAGPRMAGFRDIRSPSAQRNFPGASAAAGHGPGAPPLGSAPGARAEPYINSPDHAGMLFSGAGAGVGSPASPAAARRSFYSVPSSTPQGDDGSQAATGSPGSGPSAGGHPGSRSYSSGAGGATHQQRRPIGFSNLRFGSRGADAEASSSSSSASLAGTAPALGASRQPRPVPVAGGGGGSSRLAAAASADIPPQAPATAFFNRFNPTHLDPSAAGRRGGGVAADMDADSIPRRGPVLFSYDDDDEDDDSNTAKGGAGGRAHGGTGSRSGRGPDASASSGAILPWGPGPHFLRRSFSILTSQLHVFFHASRETILSAGYLLHPQSLLSATHGVTNVFTQLLGTFLAPFSKPQVTVQKKKEHLDRQRWAKRYKAINRDLFEESSQPPLLPESNALPPPMDFFSGPGPGSGFGSASGSSASGSRSGSRSVSRSGSLEHLSAEAAGHFYGSPTAGGGMGGPTASTIGIDQSLAHAAAYDPFGGSAFSHHPIAGLEQPSSPMGAGAGAGPSTPAAANRRRSTFGSPFHHHHQHHHHHHHHHGKEEDLLGSTGATATPRAGPSASSTSLPHYSASSPSLMTTPVQQHHRRSMSGSSAGSTEGGQFDLSPAPSSEAVVAYEQDPAIDLELDFLVMQLTANIRPASPVA</sequence>
<evidence type="ECO:0000313" key="3">
    <source>
        <dbReference type="Proteomes" id="UP000030693"/>
    </source>
</evidence>
<evidence type="ECO:0000256" key="1">
    <source>
        <dbReference type="SAM" id="MobiDB-lite"/>
    </source>
</evidence>
<name>A0A058Z819_FONAL</name>
<dbReference type="AlphaFoldDB" id="A0A058Z819"/>
<feature type="compositionally biased region" description="Acidic residues" evidence="1">
    <location>
        <begin position="339"/>
        <end position="348"/>
    </location>
</feature>
<feature type="region of interest" description="Disordered" evidence="1">
    <location>
        <begin position="480"/>
        <end position="531"/>
    </location>
</feature>
<feature type="compositionally biased region" description="Low complexity" evidence="1">
    <location>
        <begin position="511"/>
        <end position="530"/>
    </location>
</feature>
<reference evidence="2" key="1">
    <citation type="submission" date="2013-04" db="EMBL/GenBank/DDBJ databases">
        <title>The Genome Sequence of Fonticula alba ATCC 38817.</title>
        <authorList>
            <consortium name="The Broad Institute Genomics Platform"/>
            <person name="Russ C."/>
            <person name="Cuomo C."/>
            <person name="Burger G."/>
            <person name="Gray M.W."/>
            <person name="Holland P.W.H."/>
            <person name="King N."/>
            <person name="Lang F.B.F."/>
            <person name="Roger A.J."/>
            <person name="Ruiz-Trillo I."/>
            <person name="Brown M."/>
            <person name="Walker B."/>
            <person name="Young S."/>
            <person name="Zeng Q."/>
            <person name="Gargeya S."/>
            <person name="Fitzgerald M."/>
            <person name="Haas B."/>
            <person name="Abouelleil A."/>
            <person name="Allen A.W."/>
            <person name="Alvarado L."/>
            <person name="Arachchi H.M."/>
            <person name="Berlin A.M."/>
            <person name="Chapman S.B."/>
            <person name="Gainer-Dewar J."/>
            <person name="Goldberg J."/>
            <person name="Griggs A."/>
            <person name="Gujja S."/>
            <person name="Hansen M."/>
            <person name="Howarth C."/>
            <person name="Imamovic A."/>
            <person name="Ireland A."/>
            <person name="Larimer J."/>
            <person name="McCowan C."/>
            <person name="Murphy C."/>
            <person name="Pearson M."/>
            <person name="Poon T.W."/>
            <person name="Priest M."/>
            <person name="Roberts A."/>
            <person name="Saif S."/>
            <person name="Shea T."/>
            <person name="Sisk P."/>
            <person name="Sykes S."/>
            <person name="Wortman J."/>
            <person name="Nusbaum C."/>
            <person name="Birren B."/>
        </authorList>
    </citation>
    <scope>NUCLEOTIDE SEQUENCE [LARGE SCALE GENOMIC DNA]</scope>
    <source>
        <strain evidence="2">ATCC 38817</strain>
    </source>
</reference>
<dbReference type="EMBL" id="KB932206">
    <property type="protein sequence ID" value="KCV69672.1"/>
    <property type="molecule type" value="Genomic_DNA"/>
</dbReference>
<feature type="compositionally biased region" description="Pro residues" evidence="1">
    <location>
        <begin position="74"/>
        <end position="85"/>
    </location>
</feature>
<feature type="compositionally biased region" description="Low complexity" evidence="1">
    <location>
        <begin position="135"/>
        <end position="144"/>
    </location>
</feature>
<proteinExistence type="predicted"/>
<keyword evidence="3" id="KW-1185">Reference proteome</keyword>
<feature type="compositionally biased region" description="Basic residues" evidence="1">
    <location>
        <begin position="611"/>
        <end position="635"/>
    </location>
</feature>
<feature type="compositionally biased region" description="Basic residues" evidence="1">
    <location>
        <begin position="22"/>
        <end position="33"/>
    </location>
</feature>
<dbReference type="RefSeq" id="XP_009496237.1">
    <property type="nucleotide sequence ID" value="XM_009497962.1"/>
</dbReference>
<feature type="compositionally biased region" description="Gly residues" evidence="1">
    <location>
        <begin position="199"/>
        <end position="209"/>
    </location>
</feature>
<feature type="compositionally biased region" description="Low complexity" evidence="1">
    <location>
        <begin position="237"/>
        <end position="267"/>
    </location>
</feature>
<feature type="compositionally biased region" description="Low complexity" evidence="1">
    <location>
        <begin position="592"/>
        <end position="610"/>
    </location>
</feature>
<feature type="region of interest" description="Disordered" evidence="1">
    <location>
        <begin position="1"/>
        <end position="289"/>
    </location>
</feature>
<feature type="compositionally biased region" description="Low complexity" evidence="1">
    <location>
        <begin position="280"/>
        <end position="289"/>
    </location>
</feature>
<gene>
    <name evidence="2" type="ORF">H696_04081</name>
</gene>
<feature type="compositionally biased region" description="Low complexity" evidence="1">
    <location>
        <begin position="166"/>
        <end position="177"/>
    </location>
</feature>
<feature type="compositionally biased region" description="Gly residues" evidence="1">
    <location>
        <begin position="353"/>
        <end position="367"/>
    </location>
</feature>
<feature type="compositionally biased region" description="Low complexity" evidence="1">
    <location>
        <begin position="1"/>
        <end position="17"/>
    </location>
</feature>
<dbReference type="Proteomes" id="UP000030693">
    <property type="component" value="Unassembled WGS sequence"/>
</dbReference>
<feature type="region of interest" description="Disordered" evidence="1">
    <location>
        <begin position="309"/>
        <end position="378"/>
    </location>
</feature>